<accession>A0A0A8YKR3</accession>
<reference evidence="1" key="1">
    <citation type="submission" date="2014-09" db="EMBL/GenBank/DDBJ databases">
        <authorList>
            <person name="Magalhaes I.L.F."/>
            <person name="Oliveira U."/>
            <person name="Santos F.R."/>
            <person name="Vidigal T.H.D.A."/>
            <person name="Brescovit A.D."/>
            <person name="Santos A.J."/>
        </authorList>
    </citation>
    <scope>NUCLEOTIDE SEQUENCE</scope>
    <source>
        <tissue evidence="1">Shoot tissue taken approximately 20 cm above the soil surface</tissue>
    </source>
</reference>
<reference evidence="1" key="2">
    <citation type="journal article" date="2015" name="Data Brief">
        <title>Shoot transcriptome of the giant reed, Arundo donax.</title>
        <authorList>
            <person name="Barrero R.A."/>
            <person name="Guerrero F.D."/>
            <person name="Moolhuijzen P."/>
            <person name="Goolsby J.A."/>
            <person name="Tidwell J."/>
            <person name="Bellgard S.E."/>
            <person name="Bellgard M.I."/>
        </authorList>
    </citation>
    <scope>NUCLEOTIDE SEQUENCE</scope>
    <source>
        <tissue evidence="1">Shoot tissue taken approximately 20 cm above the soil surface</tissue>
    </source>
</reference>
<dbReference type="EMBL" id="GBRH01271014">
    <property type="protein sequence ID" value="JAD26881.1"/>
    <property type="molecule type" value="Transcribed_RNA"/>
</dbReference>
<dbReference type="AlphaFoldDB" id="A0A0A8YKR3"/>
<organism evidence="1">
    <name type="scientific">Arundo donax</name>
    <name type="common">Giant reed</name>
    <name type="synonym">Donax arundinaceus</name>
    <dbReference type="NCBI Taxonomy" id="35708"/>
    <lineage>
        <taxon>Eukaryota</taxon>
        <taxon>Viridiplantae</taxon>
        <taxon>Streptophyta</taxon>
        <taxon>Embryophyta</taxon>
        <taxon>Tracheophyta</taxon>
        <taxon>Spermatophyta</taxon>
        <taxon>Magnoliopsida</taxon>
        <taxon>Liliopsida</taxon>
        <taxon>Poales</taxon>
        <taxon>Poaceae</taxon>
        <taxon>PACMAD clade</taxon>
        <taxon>Arundinoideae</taxon>
        <taxon>Arundineae</taxon>
        <taxon>Arundo</taxon>
    </lineage>
</organism>
<sequence length="35" mass="4276">MCACSWHTSRYLILARRHVRVQRLRPSREWMSSCV</sequence>
<protein>
    <submittedName>
        <fullName evidence="1">Uncharacterized protein</fullName>
    </submittedName>
</protein>
<name>A0A0A8YKR3_ARUDO</name>
<evidence type="ECO:0000313" key="1">
    <source>
        <dbReference type="EMBL" id="JAD26881.1"/>
    </source>
</evidence>
<proteinExistence type="predicted"/>